<comment type="catalytic activity">
    <reaction evidence="1">
        <text>ATP + protein L-histidine = ADP + protein N-phospho-L-histidine.</text>
        <dbReference type="EC" id="2.7.13.3"/>
    </reaction>
</comment>
<dbReference type="Pfam" id="PF06580">
    <property type="entry name" value="His_kinase"/>
    <property type="match status" value="1"/>
</dbReference>
<keyword evidence="5" id="KW-0597">Phosphoprotein</keyword>
<dbReference type="EC" id="2.7.13.3" evidence="3"/>
<sequence>MRHLQNKIWSLAVVVLLIMVVIWVSLTYYNEKMQDQYNQILERYLVMNELSVMSQELVTALNTYTLHPSKENLEKVQQYKHQVNDRTLEMNAYKHVDNEAELTNYTHLVNSVVELTDQSINFQLSGETDTAKLALSEALHVSDYVSELRLSVIDAESSSYDRFYREMIERSEALTELGIWLLLLIILLLLCFTYWFSQRITKPLESLTYSAKQLSKGDFDAQIITNSKDETAILASTFEQMRININHLFKEIRQKAKLEKELQQSRYLLKESQLLSLQRQINPHFLFNTLNTLSKKAYMEGSMETSDLLVSIADLLRYNLKHMDQPTALREEVYVLKQYVDIQKARFTDRLTFHCDIEETCLDVQIPGLTLQPIIENAIIHAVEPNEDGGVITFRVTHNEQRVAIEIEDNGPGMTSEKVDELLDSNTQTVSERSTGIGFKNVVQRLRIFNGEHDIVHINSQLGIGTTVTLYISKDRGEKKDD</sequence>
<evidence type="ECO:0000256" key="10">
    <source>
        <dbReference type="ARBA" id="ARBA00023012"/>
    </source>
</evidence>
<dbReference type="PROSITE" id="PS50885">
    <property type="entry name" value="HAMP"/>
    <property type="match status" value="1"/>
</dbReference>
<dbReference type="InterPro" id="IPR050640">
    <property type="entry name" value="Bact_2-comp_sensor_kinase"/>
</dbReference>
<dbReference type="SMART" id="SM00304">
    <property type="entry name" value="HAMP"/>
    <property type="match status" value="1"/>
</dbReference>
<dbReference type="GO" id="GO:0005524">
    <property type="term" value="F:ATP binding"/>
    <property type="evidence" value="ECO:0007669"/>
    <property type="project" value="UniProtKB-KW"/>
</dbReference>
<dbReference type="GO" id="GO:0005886">
    <property type="term" value="C:plasma membrane"/>
    <property type="evidence" value="ECO:0007669"/>
    <property type="project" value="UniProtKB-SubCell"/>
</dbReference>
<comment type="caution">
    <text evidence="15">The sequence shown here is derived from an EMBL/GenBank/DDBJ whole genome shotgun (WGS) entry which is preliminary data.</text>
</comment>
<keyword evidence="12" id="KW-0812">Transmembrane</keyword>
<dbReference type="STRING" id="1385510.GCA_000425205_00371"/>
<gene>
    <name evidence="15" type="ORF">N781_00535</name>
</gene>
<feature type="domain" description="Histidine kinase" evidence="13">
    <location>
        <begin position="371"/>
        <end position="476"/>
    </location>
</feature>
<dbReference type="InterPro" id="IPR005467">
    <property type="entry name" value="His_kinase_dom"/>
</dbReference>
<dbReference type="SMART" id="SM00387">
    <property type="entry name" value="HATPase_c"/>
    <property type="match status" value="1"/>
</dbReference>
<keyword evidence="10" id="KW-0902">Two-component regulatory system</keyword>
<evidence type="ECO:0000259" key="14">
    <source>
        <dbReference type="PROSITE" id="PS50885"/>
    </source>
</evidence>
<dbReference type="SUPFAM" id="SSF158472">
    <property type="entry name" value="HAMP domain-like"/>
    <property type="match status" value="1"/>
</dbReference>
<reference evidence="15 16" key="1">
    <citation type="submission" date="2013-08" db="EMBL/GenBank/DDBJ databases">
        <authorList>
            <person name="Huang J."/>
            <person name="Wang G."/>
        </authorList>
    </citation>
    <scope>NUCLEOTIDE SEQUENCE [LARGE SCALE GENOMIC DNA]</scope>
    <source>
        <strain evidence="15 16">JSM 076056</strain>
    </source>
</reference>
<name>A0A0A5GKB3_9BACI</name>
<evidence type="ECO:0000256" key="6">
    <source>
        <dbReference type="ARBA" id="ARBA00022679"/>
    </source>
</evidence>
<dbReference type="EMBL" id="AVPE01000001">
    <property type="protein sequence ID" value="KGX93726.1"/>
    <property type="molecule type" value="Genomic_DNA"/>
</dbReference>
<evidence type="ECO:0000256" key="1">
    <source>
        <dbReference type="ARBA" id="ARBA00000085"/>
    </source>
</evidence>
<keyword evidence="6" id="KW-0808">Transferase</keyword>
<dbReference type="PRINTS" id="PR00344">
    <property type="entry name" value="BCTRLSENSOR"/>
</dbReference>
<evidence type="ECO:0000256" key="2">
    <source>
        <dbReference type="ARBA" id="ARBA00004651"/>
    </source>
</evidence>
<dbReference type="OrthoDB" id="2692119at2"/>
<keyword evidence="7" id="KW-0547">Nucleotide-binding</keyword>
<keyword evidence="16" id="KW-1185">Reference proteome</keyword>
<dbReference type="Gene3D" id="6.10.340.10">
    <property type="match status" value="1"/>
</dbReference>
<proteinExistence type="predicted"/>
<evidence type="ECO:0000256" key="4">
    <source>
        <dbReference type="ARBA" id="ARBA00022475"/>
    </source>
</evidence>
<dbReference type="InterPro" id="IPR003594">
    <property type="entry name" value="HATPase_dom"/>
</dbReference>
<evidence type="ECO:0000256" key="11">
    <source>
        <dbReference type="ARBA" id="ARBA00023136"/>
    </source>
</evidence>
<dbReference type="GO" id="GO:0000155">
    <property type="term" value="F:phosphorelay sensor kinase activity"/>
    <property type="evidence" value="ECO:0007669"/>
    <property type="project" value="InterPro"/>
</dbReference>
<dbReference type="InterPro" id="IPR003660">
    <property type="entry name" value="HAMP_dom"/>
</dbReference>
<evidence type="ECO:0000256" key="8">
    <source>
        <dbReference type="ARBA" id="ARBA00022777"/>
    </source>
</evidence>
<keyword evidence="9" id="KW-0067">ATP-binding</keyword>
<dbReference type="Proteomes" id="UP000030528">
    <property type="component" value="Unassembled WGS sequence"/>
</dbReference>
<dbReference type="eggNOG" id="COG2972">
    <property type="taxonomic scope" value="Bacteria"/>
</dbReference>
<organism evidence="15 16">
    <name type="scientific">Pontibacillus halophilus JSM 076056 = DSM 19796</name>
    <dbReference type="NCBI Taxonomy" id="1385510"/>
    <lineage>
        <taxon>Bacteria</taxon>
        <taxon>Bacillati</taxon>
        <taxon>Bacillota</taxon>
        <taxon>Bacilli</taxon>
        <taxon>Bacillales</taxon>
        <taxon>Bacillaceae</taxon>
        <taxon>Pontibacillus</taxon>
    </lineage>
</organism>
<keyword evidence="8 15" id="KW-0418">Kinase</keyword>
<feature type="transmembrane region" description="Helical" evidence="12">
    <location>
        <begin position="177"/>
        <end position="196"/>
    </location>
</feature>
<dbReference type="Gene3D" id="3.30.565.10">
    <property type="entry name" value="Histidine kinase-like ATPase, C-terminal domain"/>
    <property type="match status" value="1"/>
</dbReference>
<evidence type="ECO:0000313" key="16">
    <source>
        <dbReference type="Proteomes" id="UP000030528"/>
    </source>
</evidence>
<feature type="domain" description="HAMP" evidence="14">
    <location>
        <begin position="198"/>
        <end position="250"/>
    </location>
</feature>
<keyword evidence="12" id="KW-1133">Transmembrane helix</keyword>
<evidence type="ECO:0000256" key="5">
    <source>
        <dbReference type="ARBA" id="ARBA00022553"/>
    </source>
</evidence>
<dbReference type="Pfam" id="PF02518">
    <property type="entry name" value="HATPase_c"/>
    <property type="match status" value="1"/>
</dbReference>
<evidence type="ECO:0000313" key="15">
    <source>
        <dbReference type="EMBL" id="KGX93726.1"/>
    </source>
</evidence>
<keyword evidence="4" id="KW-1003">Cell membrane</keyword>
<dbReference type="CDD" id="cd06225">
    <property type="entry name" value="HAMP"/>
    <property type="match status" value="1"/>
</dbReference>
<protein>
    <recommendedName>
        <fullName evidence="3">histidine kinase</fullName>
        <ecNumber evidence="3">2.7.13.3</ecNumber>
    </recommendedName>
</protein>
<evidence type="ECO:0000256" key="3">
    <source>
        <dbReference type="ARBA" id="ARBA00012438"/>
    </source>
</evidence>
<keyword evidence="11 12" id="KW-0472">Membrane</keyword>
<evidence type="ECO:0000259" key="13">
    <source>
        <dbReference type="PROSITE" id="PS50109"/>
    </source>
</evidence>
<evidence type="ECO:0000256" key="7">
    <source>
        <dbReference type="ARBA" id="ARBA00022741"/>
    </source>
</evidence>
<evidence type="ECO:0000256" key="9">
    <source>
        <dbReference type="ARBA" id="ARBA00022840"/>
    </source>
</evidence>
<dbReference type="InterPro" id="IPR010559">
    <property type="entry name" value="Sig_transdc_His_kin_internal"/>
</dbReference>
<dbReference type="AlphaFoldDB" id="A0A0A5GKB3"/>
<dbReference type="InterPro" id="IPR036890">
    <property type="entry name" value="HATPase_C_sf"/>
</dbReference>
<dbReference type="RefSeq" id="WP_026799177.1">
    <property type="nucleotide sequence ID" value="NZ_AULI01000001.1"/>
</dbReference>
<dbReference type="PANTHER" id="PTHR34220">
    <property type="entry name" value="SENSOR HISTIDINE KINASE YPDA"/>
    <property type="match status" value="1"/>
</dbReference>
<dbReference type="Pfam" id="PF00672">
    <property type="entry name" value="HAMP"/>
    <property type="match status" value="1"/>
</dbReference>
<dbReference type="InterPro" id="IPR004358">
    <property type="entry name" value="Sig_transdc_His_kin-like_C"/>
</dbReference>
<evidence type="ECO:0000256" key="12">
    <source>
        <dbReference type="SAM" id="Phobius"/>
    </source>
</evidence>
<feature type="transmembrane region" description="Helical" evidence="12">
    <location>
        <begin position="6"/>
        <end position="29"/>
    </location>
</feature>
<dbReference type="SUPFAM" id="SSF55874">
    <property type="entry name" value="ATPase domain of HSP90 chaperone/DNA topoisomerase II/histidine kinase"/>
    <property type="match status" value="1"/>
</dbReference>
<dbReference type="PROSITE" id="PS50109">
    <property type="entry name" value="HIS_KIN"/>
    <property type="match status" value="1"/>
</dbReference>
<accession>A0A0A5GKB3</accession>
<comment type="subcellular location">
    <subcellularLocation>
        <location evidence="2">Cell membrane</location>
        <topology evidence="2">Multi-pass membrane protein</topology>
    </subcellularLocation>
</comment>
<dbReference type="PANTHER" id="PTHR34220:SF7">
    <property type="entry name" value="SENSOR HISTIDINE KINASE YPDA"/>
    <property type="match status" value="1"/>
</dbReference>